<evidence type="ECO:0000256" key="1">
    <source>
        <dbReference type="SAM" id="Phobius"/>
    </source>
</evidence>
<evidence type="ECO:0008006" key="4">
    <source>
        <dbReference type="Google" id="ProtNLM"/>
    </source>
</evidence>
<dbReference type="Proteomes" id="UP000228680">
    <property type="component" value="Unassembled WGS sequence"/>
</dbReference>
<proteinExistence type="predicted"/>
<evidence type="ECO:0000313" key="2">
    <source>
        <dbReference type="EMBL" id="PJK17593.1"/>
    </source>
</evidence>
<keyword evidence="1" id="KW-0812">Transmembrane</keyword>
<accession>A0A2M9F2A2</accession>
<dbReference type="AlphaFoldDB" id="A0A2M9F2A2"/>
<keyword evidence="3" id="KW-1185">Reference proteome</keyword>
<sequence length="146" mass="16304">MSKKTKGETGFTLIEVLLILALLTSSIVIANSIAYRQSVKLEEAQFFLLLEQDLLAAQAIALELHTPVVIRFFYAESKYTMTAQFKTIKTVLFPETVQFLSSSYLKTIEYSSTGNVVNFGTCYFTTTSGKITLTLYIGKGRVRFDG</sequence>
<reference evidence="2 3" key="1">
    <citation type="submission" date="2017-10" db="EMBL/GenBank/DDBJ databases">
        <title>Draft genome of Chryseomicrobium casticus sp. nov.</title>
        <authorList>
            <person name="Chakraborty R."/>
            <person name="Saha T."/>
        </authorList>
    </citation>
    <scope>NUCLEOTIDE SEQUENCE [LARGE SCALE GENOMIC DNA]</scope>
    <source>
        <strain evidence="2 3">ET03</strain>
    </source>
</reference>
<feature type="transmembrane region" description="Helical" evidence="1">
    <location>
        <begin position="55"/>
        <end position="74"/>
    </location>
</feature>
<dbReference type="RefSeq" id="WP_100352456.1">
    <property type="nucleotide sequence ID" value="NZ_PCGR01000001.1"/>
</dbReference>
<dbReference type="NCBIfam" id="NF040982">
    <property type="entry name" value="ComGD"/>
    <property type="match status" value="1"/>
</dbReference>
<dbReference type="EMBL" id="PCGR01000001">
    <property type="protein sequence ID" value="PJK17593.1"/>
    <property type="molecule type" value="Genomic_DNA"/>
</dbReference>
<feature type="transmembrane region" description="Helical" evidence="1">
    <location>
        <begin position="12"/>
        <end position="35"/>
    </location>
</feature>
<evidence type="ECO:0000313" key="3">
    <source>
        <dbReference type="Proteomes" id="UP000228680"/>
    </source>
</evidence>
<dbReference type="InterPro" id="IPR016785">
    <property type="entry name" value="ComGD"/>
</dbReference>
<organism evidence="2 3">
    <name type="scientific">Chryseomicrobium excrementi</name>
    <dbReference type="NCBI Taxonomy" id="2041346"/>
    <lineage>
        <taxon>Bacteria</taxon>
        <taxon>Bacillati</taxon>
        <taxon>Bacillota</taxon>
        <taxon>Bacilli</taxon>
        <taxon>Bacillales</taxon>
        <taxon>Caryophanaceae</taxon>
        <taxon>Chryseomicrobium</taxon>
    </lineage>
</organism>
<dbReference type="GO" id="GO:0030420">
    <property type="term" value="P:establishment of competence for transformation"/>
    <property type="evidence" value="ECO:0007669"/>
    <property type="project" value="InterPro"/>
</dbReference>
<dbReference type="PIRSF" id="PIRSF021292">
    <property type="entry name" value="Competence_ComGD"/>
    <property type="match status" value="1"/>
</dbReference>
<comment type="caution">
    <text evidence="2">The sequence shown here is derived from an EMBL/GenBank/DDBJ whole genome shotgun (WGS) entry which is preliminary data.</text>
</comment>
<name>A0A2M9F2A2_9BACL</name>
<keyword evidence="1" id="KW-1133">Transmembrane helix</keyword>
<dbReference type="OrthoDB" id="2734640at2"/>
<keyword evidence="1" id="KW-0472">Membrane</keyword>
<gene>
    <name evidence="2" type="ORF">CQS04_01570</name>
</gene>
<protein>
    <recommendedName>
        <fullName evidence="4">Competence protein ComG</fullName>
    </recommendedName>
</protein>